<gene>
    <name evidence="2" type="primary">LOC110739256</name>
</gene>
<evidence type="ECO:0000313" key="3">
    <source>
        <dbReference type="Proteomes" id="UP000596660"/>
    </source>
</evidence>
<keyword evidence="3" id="KW-1185">Reference proteome</keyword>
<dbReference type="InterPro" id="IPR053772">
    <property type="entry name" value="At1g61320/At1g61330-like"/>
</dbReference>
<dbReference type="Gene3D" id="1.20.1280.50">
    <property type="match status" value="1"/>
</dbReference>
<dbReference type="Gene3D" id="3.80.10.10">
    <property type="entry name" value="Ribonuclease Inhibitor"/>
    <property type="match status" value="1"/>
</dbReference>
<dbReference type="PANTHER" id="PTHR34145:SF28">
    <property type="entry name" value="F-BOX DOMAIN-CONTAINING PROTEIN"/>
    <property type="match status" value="1"/>
</dbReference>
<reference evidence="2" key="1">
    <citation type="journal article" date="2017" name="Nature">
        <title>The genome of Chenopodium quinoa.</title>
        <authorList>
            <person name="Jarvis D.E."/>
            <person name="Ho Y.S."/>
            <person name="Lightfoot D.J."/>
            <person name="Schmoeckel S.M."/>
            <person name="Li B."/>
            <person name="Borm T.J.A."/>
            <person name="Ohyanagi H."/>
            <person name="Mineta K."/>
            <person name="Michell C.T."/>
            <person name="Saber N."/>
            <person name="Kharbatia N.M."/>
            <person name="Rupper R.R."/>
            <person name="Sharp A.R."/>
            <person name="Dally N."/>
            <person name="Boughton B.A."/>
            <person name="Woo Y.H."/>
            <person name="Gao G."/>
            <person name="Schijlen E.G.W.M."/>
            <person name="Guo X."/>
            <person name="Momin A.A."/>
            <person name="Negrao S."/>
            <person name="Al-Babili S."/>
            <person name="Gehring C."/>
            <person name="Roessner U."/>
            <person name="Jung C."/>
            <person name="Murphy K."/>
            <person name="Arold S.T."/>
            <person name="Gojobori T."/>
            <person name="van der Linden C.G."/>
            <person name="van Loo E.N."/>
            <person name="Jellen E.N."/>
            <person name="Maughan P.J."/>
            <person name="Tester M."/>
        </authorList>
    </citation>
    <scope>NUCLEOTIDE SEQUENCE [LARGE SCALE GENOMIC DNA]</scope>
    <source>
        <strain evidence="2">cv. PI 614886</strain>
    </source>
</reference>
<dbReference type="Pfam" id="PF23622">
    <property type="entry name" value="LRR_At1g61320_AtMIF1"/>
    <property type="match status" value="1"/>
</dbReference>
<proteinExistence type="predicted"/>
<dbReference type="OrthoDB" id="1744980at2759"/>
<protein>
    <recommendedName>
        <fullName evidence="1">F-box domain-containing protein</fullName>
    </recommendedName>
</protein>
<accession>A0A803MPE9</accession>
<sequence>MGDYISELPDDVVSYILSFLTLRDAVRARLLSRRWRYLPYCRTVLRFDALNVFGNEGYNRVSHRSKFVRLVDQFLDILRDQTLRVLELHFGLDNEYSSHIDSWILRAVTMGIKELDLGIQNYVFSCYLLCPWMASSLTCLRLSGCQLNLSSCCTSWISHLTTLHMSWVRMNHNDMVFILSSALNLTSLSIEHCCYPRIKCLKVELLGLKKLLIDDNSLDIKLNCPNLEVFECIGQLSNLTLAHLPFLRQAKVFPIGRRDGGSSIIAELIRFAPHLKALSFFVRPLVIQPLPLTARISKSCLKQLDLVMLVPYGFDLFGITYFINACPSLEILRLKLHPLTFTRQSPQKEYPDCQHQLKEVEIDTYSQKYNLVELVLYLLRNAVALEKMVIACSDKEKLTTLLQNVNSSAELIIRHNQ</sequence>
<evidence type="ECO:0000259" key="1">
    <source>
        <dbReference type="PROSITE" id="PS50181"/>
    </source>
</evidence>
<name>A0A803MPE9_CHEQI</name>
<evidence type="ECO:0000313" key="2">
    <source>
        <dbReference type="EnsemblPlants" id="AUR62033150-RA:cds"/>
    </source>
</evidence>
<dbReference type="GeneID" id="110739256"/>
<dbReference type="KEGG" id="cqi:110739256"/>
<reference evidence="2" key="2">
    <citation type="submission" date="2021-03" db="UniProtKB">
        <authorList>
            <consortium name="EnsemblPlants"/>
        </authorList>
    </citation>
    <scope>IDENTIFICATION</scope>
</reference>
<dbReference type="SUPFAM" id="SSF52047">
    <property type="entry name" value="RNI-like"/>
    <property type="match status" value="1"/>
</dbReference>
<dbReference type="EnsemblPlants" id="AUR62033150-RA">
    <property type="protein sequence ID" value="AUR62033150-RA:cds"/>
    <property type="gene ID" value="AUR62033150"/>
</dbReference>
<organism evidence="2 3">
    <name type="scientific">Chenopodium quinoa</name>
    <name type="common">Quinoa</name>
    <dbReference type="NCBI Taxonomy" id="63459"/>
    <lineage>
        <taxon>Eukaryota</taxon>
        <taxon>Viridiplantae</taxon>
        <taxon>Streptophyta</taxon>
        <taxon>Embryophyta</taxon>
        <taxon>Tracheophyta</taxon>
        <taxon>Spermatophyta</taxon>
        <taxon>Magnoliopsida</taxon>
        <taxon>eudicotyledons</taxon>
        <taxon>Gunneridae</taxon>
        <taxon>Pentapetalae</taxon>
        <taxon>Caryophyllales</taxon>
        <taxon>Chenopodiaceae</taxon>
        <taxon>Chenopodioideae</taxon>
        <taxon>Atripliceae</taxon>
        <taxon>Chenopodium</taxon>
    </lineage>
</organism>
<dbReference type="Gramene" id="AUR62033150-RA">
    <property type="protein sequence ID" value="AUR62033150-RA:cds"/>
    <property type="gene ID" value="AUR62033150"/>
</dbReference>
<dbReference type="InterPro" id="IPR055357">
    <property type="entry name" value="LRR_At1g61320_AtMIF1"/>
</dbReference>
<dbReference type="PROSITE" id="PS50181">
    <property type="entry name" value="FBOX"/>
    <property type="match status" value="1"/>
</dbReference>
<dbReference type="SUPFAM" id="SSF81383">
    <property type="entry name" value="F-box domain"/>
    <property type="match status" value="1"/>
</dbReference>
<dbReference type="InterPro" id="IPR032675">
    <property type="entry name" value="LRR_dom_sf"/>
</dbReference>
<dbReference type="Proteomes" id="UP000596660">
    <property type="component" value="Unplaced"/>
</dbReference>
<dbReference type="PANTHER" id="PTHR34145">
    <property type="entry name" value="OS02G0105600 PROTEIN"/>
    <property type="match status" value="1"/>
</dbReference>
<dbReference type="RefSeq" id="XP_021775411.1">
    <property type="nucleotide sequence ID" value="XM_021919719.1"/>
</dbReference>
<dbReference type="Pfam" id="PF00646">
    <property type="entry name" value="F-box"/>
    <property type="match status" value="1"/>
</dbReference>
<dbReference type="InterPro" id="IPR001810">
    <property type="entry name" value="F-box_dom"/>
</dbReference>
<dbReference type="InterPro" id="IPR036047">
    <property type="entry name" value="F-box-like_dom_sf"/>
</dbReference>
<dbReference type="AlphaFoldDB" id="A0A803MPE9"/>
<dbReference type="OMA" id="CPWMASS"/>
<feature type="domain" description="F-box" evidence="1">
    <location>
        <begin position="2"/>
        <end position="38"/>
    </location>
</feature>